<keyword evidence="2" id="KW-1185">Reference proteome</keyword>
<gene>
    <name evidence="1" type="ORF">CUC15_04425</name>
</gene>
<dbReference type="AlphaFoldDB" id="A0A345PE20"/>
<dbReference type="CDD" id="cd01127">
    <property type="entry name" value="TrwB_TraG_TraD_VirD4"/>
    <property type="match status" value="1"/>
</dbReference>
<organism evidence="1 2">
    <name type="scientific">Oceanobacillus zhaokaii</name>
    <dbReference type="NCBI Taxonomy" id="2052660"/>
    <lineage>
        <taxon>Bacteria</taxon>
        <taxon>Bacillati</taxon>
        <taxon>Bacillota</taxon>
        <taxon>Bacilli</taxon>
        <taxon>Bacillales</taxon>
        <taxon>Bacillaceae</taxon>
        <taxon>Oceanobacillus</taxon>
    </lineage>
</organism>
<dbReference type="GO" id="GO:0016020">
    <property type="term" value="C:membrane"/>
    <property type="evidence" value="ECO:0007669"/>
    <property type="project" value="InterPro"/>
</dbReference>
<dbReference type="Pfam" id="PF02534">
    <property type="entry name" value="T4SS-DNA_transf"/>
    <property type="match status" value="1"/>
</dbReference>
<dbReference type="OrthoDB" id="9766496at2"/>
<protein>
    <submittedName>
        <fullName evidence="1">Uncharacterized protein</fullName>
    </submittedName>
</protein>
<dbReference type="SUPFAM" id="SSF52540">
    <property type="entry name" value="P-loop containing nucleoside triphosphate hydrolases"/>
    <property type="match status" value="1"/>
</dbReference>
<reference evidence="2" key="1">
    <citation type="submission" date="2017-11" db="EMBL/GenBank/DDBJ databases">
        <authorList>
            <person name="Zhu W."/>
        </authorList>
    </citation>
    <scope>NUCLEOTIDE SEQUENCE [LARGE SCALE GENOMIC DNA]</scope>
    <source>
        <strain evidence="2">160</strain>
    </source>
</reference>
<accession>A0A345PE20</accession>
<name>A0A345PE20_9BACI</name>
<dbReference type="InterPro" id="IPR003688">
    <property type="entry name" value="TraG/VirD4"/>
</dbReference>
<dbReference type="InterPro" id="IPR027417">
    <property type="entry name" value="P-loop_NTPase"/>
</dbReference>
<sequence length="240" mass="27008">MHNVNLTGGWCARGRANGYVNDYIERGIFSKRSRAKYDSRNPYVALAAEEGIILGRDQNKKQLILLPEQTDADNHNVLTFGSSGASKGQANVLPNLVNIRSQNMFGTDPKGELFLLTAPLKRDQGYAVYQIDFIDFEQSRYNPLDYVFTDVDAQNLSMTIAANSKRDDKEDFFMERAQKMLLGLIVYCKSTNPTTNNDVINIYNAYVAPDEDTFAVFVEDIVGREPTAYQTLKGLNYTTI</sequence>
<dbReference type="EMBL" id="CP024848">
    <property type="protein sequence ID" value="AXI08250.1"/>
    <property type="molecule type" value="Genomic_DNA"/>
</dbReference>
<evidence type="ECO:0000313" key="1">
    <source>
        <dbReference type="EMBL" id="AXI08250.1"/>
    </source>
</evidence>
<dbReference type="Proteomes" id="UP000253908">
    <property type="component" value="Chromosome"/>
</dbReference>
<proteinExistence type="predicted"/>
<evidence type="ECO:0000313" key="2">
    <source>
        <dbReference type="Proteomes" id="UP000253908"/>
    </source>
</evidence>
<dbReference type="KEGG" id="ocn:CUC15_04425"/>